<dbReference type="Proteomes" id="UP000273828">
    <property type="component" value="Unassembled WGS sequence"/>
</dbReference>
<proteinExistence type="predicted"/>
<organism evidence="1 2">
    <name type="scientific">Natrarchaeobius halalkaliphilus</name>
    <dbReference type="NCBI Taxonomy" id="1679091"/>
    <lineage>
        <taxon>Archaea</taxon>
        <taxon>Methanobacteriati</taxon>
        <taxon>Methanobacteriota</taxon>
        <taxon>Stenosarchaea group</taxon>
        <taxon>Halobacteria</taxon>
        <taxon>Halobacteriales</taxon>
        <taxon>Natrialbaceae</taxon>
        <taxon>Natrarchaeobius</taxon>
    </lineage>
</organism>
<comment type="caution">
    <text evidence="1">The sequence shown here is derived from an EMBL/GenBank/DDBJ whole genome shotgun (WGS) entry which is preliminary data.</text>
</comment>
<protein>
    <submittedName>
        <fullName evidence="1">Uncharacterized protein</fullName>
    </submittedName>
</protein>
<dbReference type="AlphaFoldDB" id="A0A3N6LQ30"/>
<gene>
    <name evidence="1" type="ORF">EA462_11620</name>
</gene>
<evidence type="ECO:0000313" key="2">
    <source>
        <dbReference type="Proteomes" id="UP000273828"/>
    </source>
</evidence>
<sequence>MYVHHKFAYSLGDPARRASVDVCTRSRDASRDDGKLFGFATGEGRFAAGKGYAASISTSG</sequence>
<accession>A0A3N6LQ30</accession>
<reference evidence="1 2" key="1">
    <citation type="submission" date="2018-10" db="EMBL/GenBank/DDBJ databases">
        <title>Natrarchaeobius chitinivorans gen. nov., sp. nov., and Natrarchaeobius haloalkaliphilus sp. nov., alkaliphilic, chitin-utilizing haloarchaea from hypersaline alkaline lakes.</title>
        <authorList>
            <person name="Sorokin D.Y."/>
            <person name="Elcheninov A.G."/>
            <person name="Kostrikina N.A."/>
            <person name="Bale N.J."/>
            <person name="Sinninghe Damste J.S."/>
            <person name="Khijniak T.V."/>
            <person name="Kublanov I.V."/>
            <person name="Toshchakov S.V."/>
        </authorList>
    </citation>
    <scope>NUCLEOTIDE SEQUENCE [LARGE SCALE GENOMIC DNA]</scope>
    <source>
        <strain evidence="1 2">AArcht-Sl</strain>
    </source>
</reference>
<keyword evidence="2" id="KW-1185">Reference proteome</keyword>
<name>A0A3N6LQ30_9EURY</name>
<evidence type="ECO:0000313" key="1">
    <source>
        <dbReference type="EMBL" id="RQG89024.1"/>
    </source>
</evidence>
<dbReference type="EMBL" id="REFY01000004">
    <property type="protein sequence ID" value="RQG89024.1"/>
    <property type="molecule type" value="Genomic_DNA"/>
</dbReference>